<organism evidence="1 2">
    <name type="scientific">Paenibacillus methanolicus</name>
    <dbReference type="NCBI Taxonomy" id="582686"/>
    <lineage>
        <taxon>Bacteria</taxon>
        <taxon>Bacillati</taxon>
        <taxon>Bacillota</taxon>
        <taxon>Bacilli</taxon>
        <taxon>Bacillales</taxon>
        <taxon>Paenibacillaceae</taxon>
        <taxon>Paenibacillus</taxon>
    </lineage>
</organism>
<reference evidence="1 2" key="1">
    <citation type="submission" date="2019-07" db="EMBL/GenBank/DDBJ databases">
        <title>Genomic Encyclopedia of Type Strains, Phase III (KMG-III): the genomes of soil and plant-associated and newly described type strains.</title>
        <authorList>
            <person name="Whitman W."/>
        </authorList>
    </citation>
    <scope>NUCLEOTIDE SEQUENCE [LARGE SCALE GENOMIC DNA]</scope>
    <source>
        <strain evidence="1 2">BL24</strain>
    </source>
</reference>
<evidence type="ECO:0000313" key="1">
    <source>
        <dbReference type="EMBL" id="TYP79434.1"/>
    </source>
</evidence>
<evidence type="ECO:0000313" key="2">
    <source>
        <dbReference type="Proteomes" id="UP000323257"/>
    </source>
</evidence>
<gene>
    <name evidence="1" type="ORF">BCM02_101552</name>
</gene>
<proteinExistence type="predicted"/>
<dbReference type="RefSeq" id="WP_148927498.1">
    <property type="nucleotide sequence ID" value="NZ_VNHS01000001.1"/>
</dbReference>
<name>A0A5S5CIT1_9BACL</name>
<comment type="caution">
    <text evidence="1">The sequence shown here is derived from an EMBL/GenBank/DDBJ whole genome shotgun (WGS) entry which is preliminary data.</text>
</comment>
<dbReference type="EMBL" id="VNHS01000001">
    <property type="protein sequence ID" value="TYP79434.1"/>
    <property type="molecule type" value="Genomic_DNA"/>
</dbReference>
<keyword evidence="2" id="KW-1185">Reference proteome</keyword>
<dbReference type="AlphaFoldDB" id="A0A5S5CIT1"/>
<protein>
    <recommendedName>
        <fullName evidence="3">YolD-like protein</fullName>
    </recommendedName>
</protein>
<dbReference type="Proteomes" id="UP000323257">
    <property type="component" value="Unassembled WGS sequence"/>
</dbReference>
<sequence length="64" mass="7416">MSNKIQFIEWTVEGNRKITVIDSNGKVFSGRAYTFNENVLHVDTKEGLLEIKIDKIKEIFSIKE</sequence>
<evidence type="ECO:0008006" key="3">
    <source>
        <dbReference type="Google" id="ProtNLM"/>
    </source>
</evidence>
<accession>A0A5S5CIT1</accession>
<dbReference type="OrthoDB" id="9979634at2"/>